<keyword evidence="2" id="KW-1185">Reference proteome</keyword>
<name>A0AAV3X511_9CYAN</name>
<dbReference type="AlphaFoldDB" id="A0AAV3X511"/>
<comment type="caution">
    <text evidence="1">The sequence shown here is derived from an EMBL/GenBank/DDBJ whole genome shotgun (WGS) entry which is preliminary data.</text>
</comment>
<accession>A0AAV3X511</accession>
<proteinExistence type="predicted"/>
<evidence type="ECO:0000313" key="1">
    <source>
        <dbReference type="EMBL" id="GET37373.1"/>
    </source>
</evidence>
<dbReference type="RefSeq" id="WP_226578727.1">
    <property type="nucleotide sequence ID" value="NZ_BLAY01000027.1"/>
</dbReference>
<gene>
    <name evidence="1" type="ORF">MiSe_21260</name>
</gene>
<protein>
    <submittedName>
        <fullName evidence="1">Uncharacterized protein</fullName>
    </submittedName>
</protein>
<sequence>MLRDLISKGLAKAQMYVQQQIAMLIDDFKPRTFTLPSLARINSTRYPKTACSPRTQSGAGLGKVAFT</sequence>
<dbReference type="Proteomes" id="UP001050975">
    <property type="component" value="Unassembled WGS sequence"/>
</dbReference>
<organism evidence="1 2">
    <name type="scientific">Microseira wollei NIES-4236</name>
    <dbReference type="NCBI Taxonomy" id="2530354"/>
    <lineage>
        <taxon>Bacteria</taxon>
        <taxon>Bacillati</taxon>
        <taxon>Cyanobacteriota</taxon>
        <taxon>Cyanophyceae</taxon>
        <taxon>Oscillatoriophycideae</taxon>
        <taxon>Aerosakkonematales</taxon>
        <taxon>Aerosakkonemataceae</taxon>
        <taxon>Microseira</taxon>
    </lineage>
</organism>
<evidence type="ECO:0000313" key="2">
    <source>
        <dbReference type="Proteomes" id="UP001050975"/>
    </source>
</evidence>
<reference evidence="1" key="1">
    <citation type="submission" date="2019-10" db="EMBL/GenBank/DDBJ databases">
        <title>Draft genome sequece of Microseira wollei NIES-4236.</title>
        <authorList>
            <person name="Yamaguchi H."/>
            <person name="Suzuki S."/>
            <person name="Kawachi M."/>
        </authorList>
    </citation>
    <scope>NUCLEOTIDE SEQUENCE</scope>
    <source>
        <strain evidence="1">NIES-4236</strain>
    </source>
</reference>
<dbReference type="EMBL" id="BLAY01000027">
    <property type="protein sequence ID" value="GET37373.1"/>
    <property type="molecule type" value="Genomic_DNA"/>
</dbReference>